<dbReference type="SUPFAM" id="SSF53187">
    <property type="entry name" value="Zn-dependent exopeptidases"/>
    <property type="match status" value="1"/>
</dbReference>
<feature type="domain" description="Peptidase M28" evidence="4">
    <location>
        <begin position="72"/>
        <end position="151"/>
    </location>
</feature>
<accession>A0AAD5V5L9</accession>
<reference evidence="7" key="1">
    <citation type="submission" date="2022-07" db="EMBL/GenBank/DDBJ databases">
        <title>Genome Sequence of Physisporinus lineatus.</title>
        <authorList>
            <person name="Buettner E."/>
        </authorList>
    </citation>
    <scope>NUCLEOTIDE SEQUENCE</scope>
    <source>
        <strain evidence="7">VT162</strain>
    </source>
</reference>
<keyword evidence="3" id="KW-0812">Transmembrane</keyword>
<organism evidence="7 8">
    <name type="scientific">Meripilus lineatus</name>
    <dbReference type="NCBI Taxonomy" id="2056292"/>
    <lineage>
        <taxon>Eukaryota</taxon>
        <taxon>Fungi</taxon>
        <taxon>Dikarya</taxon>
        <taxon>Basidiomycota</taxon>
        <taxon>Agaricomycotina</taxon>
        <taxon>Agaricomycetes</taxon>
        <taxon>Polyporales</taxon>
        <taxon>Meripilaceae</taxon>
        <taxon>Meripilus</taxon>
    </lineage>
</organism>
<feature type="transmembrane region" description="Helical" evidence="3">
    <location>
        <begin position="280"/>
        <end position="302"/>
    </location>
</feature>
<evidence type="ECO:0000313" key="8">
    <source>
        <dbReference type="Proteomes" id="UP001212997"/>
    </source>
</evidence>
<dbReference type="InterPro" id="IPR053976">
    <property type="entry name" value="PFF1_TM"/>
</dbReference>
<proteinExistence type="inferred from homology"/>
<dbReference type="Pfam" id="PF22250">
    <property type="entry name" value="PFF1_C"/>
    <property type="match status" value="1"/>
</dbReference>
<gene>
    <name evidence="7" type="ORF">NLI96_g4105</name>
</gene>
<evidence type="ECO:0000259" key="6">
    <source>
        <dbReference type="Pfam" id="PF22251"/>
    </source>
</evidence>
<evidence type="ECO:0000256" key="2">
    <source>
        <dbReference type="SAM" id="MobiDB-lite"/>
    </source>
</evidence>
<dbReference type="Gene3D" id="3.40.630.10">
    <property type="entry name" value="Zn peptidases"/>
    <property type="match status" value="1"/>
</dbReference>
<dbReference type="GO" id="GO:0008233">
    <property type="term" value="F:peptidase activity"/>
    <property type="evidence" value="ECO:0007669"/>
    <property type="project" value="UniProtKB-KW"/>
</dbReference>
<evidence type="ECO:0000259" key="4">
    <source>
        <dbReference type="Pfam" id="PF04389"/>
    </source>
</evidence>
<feature type="transmembrane region" description="Helical" evidence="3">
    <location>
        <begin position="322"/>
        <end position="345"/>
    </location>
</feature>
<dbReference type="InterPro" id="IPR007484">
    <property type="entry name" value="Peptidase_M28"/>
</dbReference>
<feature type="transmembrane region" description="Helical" evidence="3">
    <location>
        <begin position="504"/>
        <end position="525"/>
    </location>
</feature>
<comment type="similarity">
    <text evidence="1">Belongs to the peptidase M28 family.</text>
</comment>
<dbReference type="EC" id="3.4.-.-" evidence="1"/>
<dbReference type="Proteomes" id="UP001212997">
    <property type="component" value="Unassembled WGS sequence"/>
</dbReference>
<dbReference type="Pfam" id="PF22251">
    <property type="entry name" value="PFF1_TM"/>
    <property type="match status" value="1"/>
</dbReference>
<dbReference type="GO" id="GO:0046872">
    <property type="term" value="F:metal ion binding"/>
    <property type="evidence" value="ECO:0007669"/>
    <property type="project" value="UniProtKB-KW"/>
</dbReference>
<keyword evidence="3" id="KW-1133">Transmembrane helix</keyword>
<keyword evidence="3" id="KW-0472">Membrane</keyword>
<dbReference type="AlphaFoldDB" id="A0AAD5V5L9"/>
<dbReference type="InterPro" id="IPR053975">
    <property type="entry name" value="PFF1_C"/>
</dbReference>
<feature type="transmembrane region" description="Helical" evidence="3">
    <location>
        <begin position="439"/>
        <end position="464"/>
    </location>
</feature>
<feature type="domain" description="Vacuolar membrane protease C-terminal" evidence="5">
    <location>
        <begin position="531"/>
        <end position="804"/>
    </location>
</feature>
<evidence type="ECO:0000256" key="1">
    <source>
        <dbReference type="RuleBase" id="RU361240"/>
    </source>
</evidence>
<dbReference type="EMBL" id="JANAWD010000115">
    <property type="protein sequence ID" value="KAJ3486640.1"/>
    <property type="molecule type" value="Genomic_DNA"/>
</dbReference>
<protein>
    <recommendedName>
        <fullName evidence="1">Peptide hydrolase</fullName>
        <ecNumber evidence="1">3.4.-.-</ecNumber>
    </recommendedName>
</protein>
<name>A0AAD5V5L9_9APHY</name>
<keyword evidence="1" id="KW-0862">Zinc</keyword>
<feature type="transmembrane region" description="Helical" evidence="3">
    <location>
        <begin position="476"/>
        <end position="497"/>
    </location>
</feature>
<keyword evidence="1" id="KW-0479">Metal-binding</keyword>
<dbReference type="GO" id="GO:0006508">
    <property type="term" value="P:proteolysis"/>
    <property type="evidence" value="ECO:0007669"/>
    <property type="project" value="UniProtKB-KW"/>
</dbReference>
<sequence>MSRPWYTSALKLSPVPVSILAALLYGAAFSSVFLTDRTPDYPQNQGELSLSRAFSNLNEDLGQLTMRWGLLPLLELANMLSNIESRPRRTAVFLFNVGEEVGLNGSRMFLEHAWANLTTTFMNLEGAGAWRDTIPGAGRSEARKSLWAMLEAARGAGLSLLNDDQPKNDKVPGVYFDVLGKLLIAFSLRGLIYTNIIFLILGPISFLALSGYISIFQKGQSIPASLQDLQDIWGELKTFFTSSGWFRLSAAFLISVIAQVVLVLLYISINPFAIHANPKVILLASLSLAFLSFVIPFTVLNAKRPLPANSQKLASFFHSYQGSWVFLLIATILSGELKLGGLYWVTARHVTLWVGCILSLGEVAYKTRIGRGLEDDSNGADPVRSNEHHYGVFSHHAGGTSNDSVDREASERTPLVAQGRDRSPALHGSTDTIATEGWWVLQMLATIPIPVILIFQVQLLLIHSLGNTLVDGNNPIVSYAGVAFFSLLIFNTITPFAHLIHRTLTTTVLIVFIVSLFYSLTVFPFTQDAPLKVWFQQTVELDLPPSVSGNPHSPIQGSVLRSVTHLSGAAGYIDKLVVPELPSSWGQDINCIANYQRKGLTTCSWSSELMPSPGGHILPDISVPLNTSSRWIDVKATRLGPNRAVISVQGKNTRNCRIKFDEPISDFQIRSPVKGISGSSSSSQLNLLAESEPVGRIQPGYGITEDGVNILTLFSRTWNNKFIVEFSWNSTEARKARVLKGDGTTGVDAFEGWVGCEWDEYASAFAGTKYVKTRTSGEIPAMEELFKSLPLWTAPTKLTHGLVEAQGRFAV</sequence>
<keyword evidence="1" id="KW-0378">Hydrolase</keyword>
<keyword evidence="8" id="KW-1185">Reference proteome</keyword>
<comment type="caution">
    <text evidence="7">The sequence shown here is derived from an EMBL/GenBank/DDBJ whole genome shotgun (WGS) entry which is preliminary data.</text>
</comment>
<feature type="region of interest" description="Disordered" evidence="2">
    <location>
        <begin position="392"/>
        <end position="414"/>
    </location>
</feature>
<evidence type="ECO:0000313" key="7">
    <source>
        <dbReference type="EMBL" id="KAJ3486640.1"/>
    </source>
</evidence>
<feature type="transmembrane region" description="Helical" evidence="3">
    <location>
        <begin position="245"/>
        <end position="268"/>
    </location>
</feature>
<evidence type="ECO:0000256" key="3">
    <source>
        <dbReference type="SAM" id="Phobius"/>
    </source>
</evidence>
<feature type="transmembrane region" description="Helical" evidence="3">
    <location>
        <begin position="12"/>
        <end position="34"/>
    </location>
</feature>
<feature type="transmembrane region" description="Helical" evidence="3">
    <location>
        <begin position="191"/>
        <end position="215"/>
    </location>
</feature>
<keyword evidence="1" id="KW-0645">Protease</keyword>
<feature type="domain" description="Vacuolar membrane protease transmembrane" evidence="6">
    <location>
        <begin position="375"/>
        <end position="499"/>
    </location>
</feature>
<evidence type="ECO:0000259" key="5">
    <source>
        <dbReference type="Pfam" id="PF22250"/>
    </source>
</evidence>
<dbReference type="Pfam" id="PF04389">
    <property type="entry name" value="Peptidase_M28"/>
    <property type="match status" value="1"/>
</dbReference>